<dbReference type="SUPFAM" id="SSF103473">
    <property type="entry name" value="MFS general substrate transporter"/>
    <property type="match status" value="2"/>
</dbReference>
<feature type="transmembrane region" description="Helical" evidence="8">
    <location>
        <begin position="371"/>
        <end position="391"/>
    </location>
</feature>
<feature type="transmembrane region" description="Helical" evidence="8">
    <location>
        <begin position="330"/>
        <end position="350"/>
    </location>
</feature>
<dbReference type="InterPro" id="IPR000109">
    <property type="entry name" value="POT_fam"/>
</dbReference>
<proteinExistence type="inferred from homology"/>
<evidence type="ECO:0008006" key="11">
    <source>
        <dbReference type="Google" id="ProtNLM"/>
    </source>
</evidence>
<dbReference type="GO" id="GO:0080054">
    <property type="term" value="F:low-affinity nitrate transmembrane transporter activity"/>
    <property type="evidence" value="ECO:0007669"/>
    <property type="project" value="UniProtKB-ARBA"/>
</dbReference>
<feature type="transmembrane region" description="Helical" evidence="8">
    <location>
        <begin position="454"/>
        <end position="479"/>
    </location>
</feature>
<gene>
    <name evidence="9" type="ORF">QYE76_014573</name>
</gene>
<organism evidence="9 10">
    <name type="scientific">Lolium multiflorum</name>
    <name type="common">Italian ryegrass</name>
    <name type="synonym">Lolium perenne subsp. multiflorum</name>
    <dbReference type="NCBI Taxonomy" id="4521"/>
    <lineage>
        <taxon>Eukaryota</taxon>
        <taxon>Viridiplantae</taxon>
        <taxon>Streptophyta</taxon>
        <taxon>Embryophyta</taxon>
        <taxon>Tracheophyta</taxon>
        <taxon>Spermatophyta</taxon>
        <taxon>Magnoliopsida</taxon>
        <taxon>Liliopsida</taxon>
        <taxon>Poales</taxon>
        <taxon>Poaceae</taxon>
        <taxon>BOP clade</taxon>
        <taxon>Pooideae</taxon>
        <taxon>Poodae</taxon>
        <taxon>Poeae</taxon>
        <taxon>Poeae Chloroplast Group 2 (Poeae type)</taxon>
        <taxon>Loliodinae</taxon>
        <taxon>Loliinae</taxon>
        <taxon>Lolium</taxon>
    </lineage>
</organism>
<feature type="transmembrane region" description="Helical" evidence="8">
    <location>
        <begin position="915"/>
        <end position="935"/>
    </location>
</feature>
<evidence type="ECO:0000256" key="4">
    <source>
        <dbReference type="ARBA" id="ARBA00022553"/>
    </source>
</evidence>
<sequence length="1076" mass="116193">MASEFEPLLPRAGHRHHPATGGWKSALFIIWVEVAERFAYYGISSNLINYLTGPLGQSTAAAAAAVNAWSGAASMLPLLGAAVADSWLGRYRTIVASSVLYIMGLGMLALSSIFTSPKEQQCSVTVDGRRACAPSSLQTTFFYLSLYLVAIAQSGHKPCVQAFGADQFDATDPRESLSRNSFFNWWYFGICASATVTTALMSYVQDNVSWGVGFGVPCVSMMLALLVFLLGTRTYRFYDSSDGEGANLFSHAIEVIRAWRKRPPTGDALVEHGDCPENTAIAAEVRSIARLFPIWAACLVYGVVFAQPPTLFTKQGATLDRRVGSSSFQVPPAALQCFMTTSMITCVVLYDRILVPVARNVSGIASGITMLQRIGAGMGLAAVAFVVAALVEMRRLSVARDAGVVDQPDAVVPMSLWWIVPQYLLLGAADVFTMVGMQEFFYDQMPSALKSLGLGLYLSVIGVGSFISSFLISVIDGITKSGGGTSWFADNLNRGHLDYFYLLIAALTALELLAFIYFSSAYVYKRKTVNSPGTSTCRQPAQPTMASEFETLLPRAGHRHRPATGGWKSALFIIWVEVAERFAYYGISGNLISYLTGPLGQSTAAAAAGVNAWSGAASMLPLLGAAVADSWLGRYRTIVVSSLLYIAGLGMLALSSMFASPEGQQCNVSANGQGECPPSSLQTAFFYVSLYLVAIAQSGHKPCVQAFGADQFDATDPAESLSRGSFFNWWYFGICGSATVAIALMSYVQDNVSWAIGFGVPCIIMMLALVVFLLGTKTYRYYDSSDNNGAIVLSHVTEALNAARKRSPESGSLAEHGERKENDVIVEEVRSMARLFPIWATCLLYGVVFAQPPTLFTKQAATLDRRVGSSGFQIPPAALQCFSGTSMIISVVLYDRILVPVARRVSGVPLGITMLQRIGMGMALAVAALVIAALVEMRRLSTAMEAGLVDQPDAMVPMSLWWIMPQYVLIGAADVFTMVGMQEFFYDQMPSAFKSLGLALYLSVLGVGSFMSSFLIWVIDGLTKKGGGTSWLADNLNRGHLDYFYLLIAALTALELLAFLYFSASYAYKRKTANVH</sequence>
<dbReference type="FunFam" id="1.20.1250.20:FF:000147">
    <property type="entry name" value="Protein NRT1/ PTR family 5.10"/>
    <property type="match status" value="2"/>
</dbReference>
<dbReference type="AlphaFoldDB" id="A0AAD8X5Y1"/>
<evidence type="ECO:0000256" key="2">
    <source>
        <dbReference type="ARBA" id="ARBA00005982"/>
    </source>
</evidence>
<evidence type="ECO:0000313" key="10">
    <source>
        <dbReference type="Proteomes" id="UP001231189"/>
    </source>
</evidence>
<feature type="transmembrane region" description="Helical" evidence="8">
    <location>
        <begin position="291"/>
        <end position="310"/>
    </location>
</feature>
<feature type="transmembrane region" description="Helical" evidence="8">
    <location>
        <begin position="679"/>
        <end position="696"/>
    </location>
</feature>
<dbReference type="Pfam" id="PF00854">
    <property type="entry name" value="PTR2"/>
    <property type="match status" value="2"/>
</dbReference>
<dbReference type="PANTHER" id="PTHR11654">
    <property type="entry name" value="OLIGOPEPTIDE TRANSPORTER-RELATED"/>
    <property type="match status" value="1"/>
</dbReference>
<evidence type="ECO:0000256" key="5">
    <source>
        <dbReference type="ARBA" id="ARBA00022692"/>
    </source>
</evidence>
<dbReference type="Proteomes" id="UP001231189">
    <property type="component" value="Unassembled WGS sequence"/>
</dbReference>
<feature type="transmembrane region" description="Helical" evidence="8">
    <location>
        <begin position="94"/>
        <end position="114"/>
    </location>
</feature>
<evidence type="ECO:0000256" key="6">
    <source>
        <dbReference type="ARBA" id="ARBA00022989"/>
    </source>
</evidence>
<comment type="similarity">
    <text evidence="2">Belongs to the major facilitator superfamily. Proton-dependent oligopeptide transporter (POT/PTR) (TC 2.A.17) family.</text>
</comment>
<dbReference type="PROSITE" id="PS01022">
    <property type="entry name" value="PTR2_1"/>
    <property type="match status" value="2"/>
</dbReference>
<feature type="transmembrane region" description="Helical" evidence="8">
    <location>
        <begin position="835"/>
        <end position="854"/>
    </location>
</feature>
<comment type="subcellular location">
    <subcellularLocation>
        <location evidence="1">Membrane</location>
        <topology evidence="1">Multi-pass membrane protein</topology>
    </subcellularLocation>
</comment>
<reference evidence="9" key="1">
    <citation type="submission" date="2023-07" db="EMBL/GenBank/DDBJ databases">
        <title>A chromosome-level genome assembly of Lolium multiflorum.</title>
        <authorList>
            <person name="Chen Y."/>
            <person name="Copetti D."/>
            <person name="Kolliker R."/>
            <person name="Studer B."/>
        </authorList>
    </citation>
    <scope>NUCLEOTIDE SEQUENCE</scope>
    <source>
        <strain evidence="9">02402/16</strain>
        <tissue evidence="9">Leaf</tissue>
    </source>
</reference>
<dbReference type="Gene3D" id="1.20.1250.20">
    <property type="entry name" value="MFS general substrate transporter like domains"/>
    <property type="match status" value="2"/>
</dbReference>
<evidence type="ECO:0000313" key="9">
    <source>
        <dbReference type="EMBL" id="KAK1697876.1"/>
    </source>
</evidence>
<feature type="transmembrane region" description="Helical" evidence="8">
    <location>
        <begin position="210"/>
        <end position="231"/>
    </location>
</feature>
<evidence type="ECO:0000256" key="1">
    <source>
        <dbReference type="ARBA" id="ARBA00004141"/>
    </source>
</evidence>
<feature type="transmembrane region" description="Helical" evidence="8">
    <location>
        <begin position="184"/>
        <end position="204"/>
    </location>
</feature>
<feature type="transmembrane region" description="Helical" evidence="8">
    <location>
        <begin position="754"/>
        <end position="775"/>
    </location>
</feature>
<keyword evidence="5 8" id="KW-0812">Transmembrane</keyword>
<feature type="transmembrane region" description="Helical" evidence="8">
    <location>
        <begin position="638"/>
        <end position="659"/>
    </location>
</feature>
<protein>
    <recommendedName>
        <fullName evidence="11">Protein NRT1/ PTR FAMILY 5.10</fullName>
    </recommendedName>
</protein>
<accession>A0AAD8X5Y1</accession>
<feature type="transmembrane region" description="Helical" evidence="8">
    <location>
        <begin position="499"/>
        <end position="518"/>
    </location>
</feature>
<feature type="transmembrane region" description="Helical" evidence="8">
    <location>
        <begin position="1043"/>
        <end position="1062"/>
    </location>
</feature>
<comment type="caution">
    <text evidence="9">The sequence shown here is derived from an EMBL/GenBank/DDBJ whole genome shotgun (WGS) entry which is preliminary data.</text>
</comment>
<dbReference type="EMBL" id="JAUUTY010000001">
    <property type="protein sequence ID" value="KAK1697876.1"/>
    <property type="molecule type" value="Genomic_DNA"/>
</dbReference>
<keyword evidence="10" id="KW-1185">Reference proteome</keyword>
<evidence type="ECO:0000256" key="8">
    <source>
        <dbReference type="SAM" id="Phobius"/>
    </source>
</evidence>
<feature type="transmembrane region" description="Helical" evidence="8">
    <location>
        <begin position="874"/>
        <end position="894"/>
    </location>
</feature>
<dbReference type="GO" id="GO:0009705">
    <property type="term" value="C:plant-type vacuole membrane"/>
    <property type="evidence" value="ECO:0007669"/>
    <property type="project" value="UniProtKB-ARBA"/>
</dbReference>
<keyword evidence="3" id="KW-0813">Transport</keyword>
<evidence type="ECO:0000256" key="7">
    <source>
        <dbReference type="ARBA" id="ARBA00023136"/>
    </source>
</evidence>
<keyword evidence="4" id="KW-0597">Phosphoprotein</keyword>
<keyword evidence="6 8" id="KW-1133">Transmembrane helix</keyword>
<feature type="transmembrane region" description="Helical" evidence="8">
    <location>
        <begin position="998"/>
        <end position="1019"/>
    </location>
</feature>
<keyword evidence="7 8" id="KW-0472">Membrane</keyword>
<dbReference type="InterPro" id="IPR036259">
    <property type="entry name" value="MFS_trans_sf"/>
</dbReference>
<dbReference type="GO" id="GO:0006857">
    <property type="term" value="P:oligopeptide transport"/>
    <property type="evidence" value="ECO:0007669"/>
    <property type="project" value="InterPro"/>
</dbReference>
<evidence type="ECO:0000256" key="3">
    <source>
        <dbReference type="ARBA" id="ARBA00022448"/>
    </source>
</evidence>
<dbReference type="InterPro" id="IPR018456">
    <property type="entry name" value="PTR2_symporter_CS"/>
</dbReference>
<feature type="transmembrane region" description="Helical" evidence="8">
    <location>
        <begin position="729"/>
        <end position="748"/>
    </location>
</feature>
<name>A0AAD8X5Y1_LOLMU</name>